<dbReference type="AlphaFoldDB" id="M0IJP2"/>
<reference evidence="2 3" key="1">
    <citation type="journal article" date="2014" name="PLoS Genet.">
        <title>Phylogenetically driven sequencing of extremely halophilic archaea reveals strategies for static and dynamic osmo-response.</title>
        <authorList>
            <person name="Becker E.A."/>
            <person name="Seitzer P.M."/>
            <person name="Tritt A."/>
            <person name="Larsen D."/>
            <person name="Krusor M."/>
            <person name="Yao A.I."/>
            <person name="Wu D."/>
            <person name="Madern D."/>
            <person name="Eisen J.A."/>
            <person name="Darling A.E."/>
            <person name="Facciotti M.T."/>
        </authorList>
    </citation>
    <scope>NUCLEOTIDE SEQUENCE [LARGE SCALE GENOMIC DNA]</scope>
    <source>
        <strain evidence="2 3">ATCC BAA-1512</strain>
    </source>
</reference>
<dbReference type="PATRIC" id="fig|662479.7.peg.1158"/>
<evidence type="ECO:0000313" key="3">
    <source>
        <dbReference type="Proteomes" id="UP000011550"/>
    </source>
</evidence>
<dbReference type="Proteomes" id="UP000011550">
    <property type="component" value="Unassembled WGS sequence"/>
</dbReference>
<keyword evidence="3" id="KW-1185">Reference proteome</keyword>
<sequence>MSESEFTAGAALRVDVDRDSLRHTRDVIQEAVGDPEVAVRPGGSTTARVDGGSSSGIGGDVTLSAVIDGLERHGERRSKEAALSRQLQTKQVDLLNKVWETADDIAGDVGQGDDLLGGAVSDVLVEAGGGAAGEAAGSLPSILSDMLGPALGNVLGNVVSDLFPTGGQNVQIQKPNWVPLSVTRPSWQVGVDKPDWKVSIKDLGDLNVEAPTLDVEEPTLGVDDPSPLSVEEVGPLEVEDVDPIAVSTVGGGRTNPPKKPEWEYDLGFIPETANEFGEEVPGVGHAVGSLFGLGGFIGANLPGSSKRKQYRKKLDQYRTEQAVYEATGGDGGDGSSTVNITVNQGDVVIKDVDFQRLRREMERKSQNQIDKAISDIKRKISGL</sequence>
<evidence type="ECO:0000313" key="2">
    <source>
        <dbReference type="EMBL" id="ELZ96058.1"/>
    </source>
</evidence>
<dbReference type="RefSeq" id="WP_008319107.1">
    <property type="nucleotide sequence ID" value="NZ_AOLN01000009.1"/>
</dbReference>
<organism evidence="2 3">
    <name type="scientific">Haloferax mucosum ATCC BAA-1512</name>
    <dbReference type="NCBI Taxonomy" id="662479"/>
    <lineage>
        <taxon>Archaea</taxon>
        <taxon>Methanobacteriati</taxon>
        <taxon>Methanobacteriota</taxon>
        <taxon>Stenosarchaea group</taxon>
        <taxon>Halobacteria</taxon>
        <taxon>Halobacteriales</taxon>
        <taxon>Haloferacaceae</taxon>
        <taxon>Haloferax</taxon>
    </lineage>
</organism>
<dbReference type="EMBL" id="AOLN01000009">
    <property type="protein sequence ID" value="ELZ96058.1"/>
    <property type="molecule type" value="Genomic_DNA"/>
</dbReference>
<name>M0IJP2_9EURY</name>
<dbReference type="OrthoDB" id="351393at2157"/>
<evidence type="ECO:0000256" key="1">
    <source>
        <dbReference type="SAM" id="MobiDB-lite"/>
    </source>
</evidence>
<accession>M0IJP2</accession>
<proteinExistence type="predicted"/>
<gene>
    <name evidence="2" type="ORF">C440_05692</name>
</gene>
<protein>
    <submittedName>
        <fullName evidence="2">Uncharacterized protein</fullName>
    </submittedName>
</protein>
<comment type="caution">
    <text evidence="2">The sequence shown here is derived from an EMBL/GenBank/DDBJ whole genome shotgun (WGS) entry which is preliminary data.</text>
</comment>
<dbReference type="STRING" id="662479.C440_05692"/>
<feature type="region of interest" description="Disordered" evidence="1">
    <location>
        <begin position="35"/>
        <end position="56"/>
    </location>
</feature>